<reference evidence="2 3" key="1">
    <citation type="submission" date="2018-11" db="EMBL/GenBank/DDBJ databases">
        <title>Whole genome sequence of Streptomyces chrestomyceticus NBRC 13444(T).</title>
        <authorList>
            <person name="Komaki H."/>
            <person name="Tamura T."/>
        </authorList>
    </citation>
    <scope>NUCLEOTIDE SEQUENCE [LARGE SCALE GENOMIC DNA]</scope>
    <source>
        <strain evidence="2 3">NBRC 13444</strain>
    </source>
</reference>
<dbReference type="AlphaFoldDB" id="A0A7U9L1R1"/>
<feature type="compositionally biased region" description="Low complexity" evidence="1">
    <location>
        <begin position="192"/>
        <end position="204"/>
    </location>
</feature>
<comment type="caution">
    <text evidence="2">The sequence shown here is derived from an EMBL/GenBank/DDBJ whole genome shotgun (WGS) entry which is preliminary data.</text>
</comment>
<evidence type="ECO:0000313" key="2">
    <source>
        <dbReference type="EMBL" id="GCD39435.1"/>
    </source>
</evidence>
<feature type="compositionally biased region" description="Basic and acidic residues" evidence="1">
    <location>
        <begin position="101"/>
        <end position="116"/>
    </location>
</feature>
<feature type="compositionally biased region" description="Basic and acidic residues" evidence="1">
    <location>
        <begin position="124"/>
        <end position="139"/>
    </location>
</feature>
<name>A0A7U9L1R1_9ACTN</name>
<organism evidence="2 3">
    <name type="scientific">Streptomyces chrestomyceticus JCM 4735</name>
    <dbReference type="NCBI Taxonomy" id="1306181"/>
    <lineage>
        <taxon>Bacteria</taxon>
        <taxon>Bacillati</taxon>
        <taxon>Actinomycetota</taxon>
        <taxon>Actinomycetes</taxon>
        <taxon>Kitasatosporales</taxon>
        <taxon>Streptomycetaceae</taxon>
        <taxon>Streptomyces</taxon>
    </lineage>
</organism>
<dbReference type="EMBL" id="BHZC01000001">
    <property type="protein sequence ID" value="GCD39435.1"/>
    <property type="molecule type" value="Genomic_DNA"/>
</dbReference>
<feature type="region of interest" description="Disordered" evidence="1">
    <location>
        <begin position="1"/>
        <end position="278"/>
    </location>
</feature>
<accession>A0A7U9L1R1</accession>
<gene>
    <name evidence="2" type="ORF">OEIGOIKO_07268</name>
</gene>
<sequence>MRLRPQPFGRGERQQACGSDGERADRRAVRIGGVTSLPQTAGRQRHHRAARGGQHRQSDPGGPYRTGITASEDQHGQPGQRAQDGQNSSGAESFAHGQPRAQRDEDGPGPHGHDGAHSQPGALHGREVRGLEDRQRDPGGGHPYDAAPQRFLRTYDGIRDTHHPAAQYRPYGRQQQKAADGAPEGEGERAEAAAAVEEGGSRARCAPGSRGDGHVQQAPAHGQGMGRDTMHGCASPGDPGRRRAPWNGRVVPCAGSNDRPGAGRVLRITPGPGRVLAR</sequence>
<proteinExistence type="predicted"/>
<evidence type="ECO:0000256" key="1">
    <source>
        <dbReference type="SAM" id="MobiDB-lite"/>
    </source>
</evidence>
<dbReference type="Proteomes" id="UP000287830">
    <property type="component" value="Unassembled WGS sequence"/>
</dbReference>
<feature type="compositionally biased region" description="Basic residues" evidence="1">
    <location>
        <begin position="43"/>
        <end position="54"/>
    </location>
</feature>
<evidence type="ECO:0000313" key="3">
    <source>
        <dbReference type="Proteomes" id="UP000287830"/>
    </source>
</evidence>
<protein>
    <submittedName>
        <fullName evidence="2">Uncharacterized protein</fullName>
    </submittedName>
</protein>